<gene>
    <name evidence="4" type="ORF">EPI10_013839</name>
</gene>
<dbReference type="Pfam" id="PF03171">
    <property type="entry name" value="2OG-FeII_Oxy"/>
    <property type="match status" value="1"/>
</dbReference>
<evidence type="ECO:0000256" key="1">
    <source>
        <dbReference type="ARBA" id="ARBA00022723"/>
    </source>
</evidence>
<evidence type="ECO:0000313" key="4">
    <source>
        <dbReference type="EMBL" id="KAA3459340.1"/>
    </source>
</evidence>
<evidence type="ECO:0000313" key="5">
    <source>
        <dbReference type="Proteomes" id="UP000325315"/>
    </source>
</evidence>
<dbReference type="OrthoDB" id="406156at2759"/>
<reference evidence="5" key="1">
    <citation type="journal article" date="2019" name="Plant Biotechnol. J.">
        <title>Genome sequencing of the Australian wild diploid species Gossypium australe highlights disease resistance and delayed gland morphogenesis.</title>
        <authorList>
            <person name="Cai Y."/>
            <person name="Cai X."/>
            <person name="Wang Q."/>
            <person name="Wang P."/>
            <person name="Zhang Y."/>
            <person name="Cai C."/>
            <person name="Xu Y."/>
            <person name="Wang K."/>
            <person name="Zhou Z."/>
            <person name="Wang C."/>
            <person name="Geng S."/>
            <person name="Li B."/>
            <person name="Dong Q."/>
            <person name="Hou Y."/>
            <person name="Wang H."/>
            <person name="Ai P."/>
            <person name="Liu Z."/>
            <person name="Yi F."/>
            <person name="Sun M."/>
            <person name="An G."/>
            <person name="Cheng J."/>
            <person name="Zhang Y."/>
            <person name="Shi Q."/>
            <person name="Xie Y."/>
            <person name="Shi X."/>
            <person name="Chang Y."/>
            <person name="Huang F."/>
            <person name="Chen Y."/>
            <person name="Hong S."/>
            <person name="Mi L."/>
            <person name="Sun Q."/>
            <person name="Zhang L."/>
            <person name="Zhou B."/>
            <person name="Peng R."/>
            <person name="Zhang X."/>
            <person name="Liu F."/>
        </authorList>
    </citation>
    <scope>NUCLEOTIDE SEQUENCE [LARGE SCALE GENOMIC DNA]</scope>
    <source>
        <strain evidence="5">cv. PA1801</strain>
    </source>
</reference>
<dbReference type="Gene3D" id="2.60.120.330">
    <property type="entry name" value="B-lactam Antibiotic, Isopenicillin N Synthase, Chain"/>
    <property type="match status" value="1"/>
</dbReference>
<comment type="caution">
    <text evidence="4">The sequence shown here is derived from an EMBL/GenBank/DDBJ whole genome shotgun (WGS) entry which is preliminary data.</text>
</comment>
<dbReference type="Proteomes" id="UP000325315">
    <property type="component" value="Unassembled WGS sequence"/>
</dbReference>
<dbReference type="EMBL" id="SMMG02000010">
    <property type="protein sequence ID" value="KAA3459340.1"/>
    <property type="molecule type" value="Genomic_DNA"/>
</dbReference>
<dbReference type="PROSITE" id="PS51471">
    <property type="entry name" value="FE2OG_OXY"/>
    <property type="match status" value="1"/>
</dbReference>
<name>A0A5B6UMU9_9ROSI</name>
<keyword evidence="2" id="KW-0408">Iron</keyword>
<evidence type="ECO:0000256" key="2">
    <source>
        <dbReference type="ARBA" id="ARBA00023004"/>
    </source>
</evidence>
<evidence type="ECO:0000259" key="3">
    <source>
        <dbReference type="PROSITE" id="PS51471"/>
    </source>
</evidence>
<keyword evidence="5" id="KW-1185">Reference proteome</keyword>
<dbReference type="InterPro" id="IPR005123">
    <property type="entry name" value="Oxoglu/Fe-dep_dioxygenase_dom"/>
</dbReference>
<protein>
    <submittedName>
        <fullName evidence="4">Protein DMR6-LIKE OXYGENASE 1-like</fullName>
    </submittedName>
</protein>
<dbReference type="GO" id="GO:0046872">
    <property type="term" value="F:metal ion binding"/>
    <property type="evidence" value="ECO:0007669"/>
    <property type="project" value="UniProtKB-KW"/>
</dbReference>
<sequence length="165" mass="18675">MHLFVNHYPPCPDPSLTLGITKHYDPNLLTILHQEDVNDLQIFNNEEWIGVEPLHNAFVVNIGNQLQIISNNKLKSGKHLVVTNSRVAQTTTAFFIAPSEDSIIESAISLVGEVSIYRAFEYKDFLLDYLSYMGNNEVVLGRFESQSLNKVSLKYLISSPPLFLH</sequence>
<keyword evidence="1" id="KW-0479">Metal-binding</keyword>
<dbReference type="InterPro" id="IPR050295">
    <property type="entry name" value="Plant_2OG-oxidoreductases"/>
</dbReference>
<proteinExistence type="predicted"/>
<feature type="domain" description="Fe2OG dioxygenase" evidence="3">
    <location>
        <begin position="1"/>
        <end position="98"/>
    </location>
</feature>
<dbReference type="PANTHER" id="PTHR47991">
    <property type="entry name" value="OXOGLUTARATE/IRON-DEPENDENT DIOXYGENASE"/>
    <property type="match status" value="1"/>
</dbReference>
<dbReference type="InterPro" id="IPR044861">
    <property type="entry name" value="IPNS-like_FE2OG_OXY"/>
</dbReference>
<accession>A0A5B6UMU9</accession>
<dbReference type="SUPFAM" id="SSF51197">
    <property type="entry name" value="Clavaminate synthase-like"/>
    <property type="match status" value="1"/>
</dbReference>
<dbReference type="InterPro" id="IPR027443">
    <property type="entry name" value="IPNS-like_sf"/>
</dbReference>
<dbReference type="AlphaFoldDB" id="A0A5B6UMU9"/>
<organism evidence="4 5">
    <name type="scientific">Gossypium australe</name>
    <dbReference type="NCBI Taxonomy" id="47621"/>
    <lineage>
        <taxon>Eukaryota</taxon>
        <taxon>Viridiplantae</taxon>
        <taxon>Streptophyta</taxon>
        <taxon>Embryophyta</taxon>
        <taxon>Tracheophyta</taxon>
        <taxon>Spermatophyta</taxon>
        <taxon>Magnoliopsida</taxon>
        <taxon>eudicotyledons</taxon>
        <taxon>Gunneridae</taxon>
        <taxon>Pentapetalae</taxon>
        <taxon>rosids</taxon>
        <taxon>malvids</taxon>
        <taxon>Malvales</taxon>
        <taxon>Malvaceae</taxon>
        <taxon>Malvoideae</taxon>
        <taxon>Gossypium</taxon>
    </lineage>
</organism>